<keyword evidence="1" id="KW-0808">Transferase</keyword>
<comment type="caution">
    <text evidence="1">The sequence shown here is derived from an EMBL/GenBank/DDBJ whole genome shotgun (WGS) entry which is preliminary data.</text>
</comment>
<gene>
    <name evidence="1" type="ORF">PHJA_002989500</name>
</gene>
<dbReference type="GO" id="GO:0008168">
    <property type="term" value="F:methyltransferase activity"/>
    <property type="evidence" value="ECO:0007669"/>
    <property type="project" value="UniProtKB-KW"/>
</dbReference>
<proteinExistence type="predicted"/>
<accession>A0A830DKP3</accession>
<dbReference type="Gene3D" id="3.40.50.150">
    <property type="entry name" value="Vaccinia Virus protein VP39"/>
    <property type="match status" value="1"/>
</dbReference>
<dbReference type="PANTHER" id="PTHR43675">
    <property type="entry name" value="ARSENITE METHYLTRANSFERASE"/>
    <property type="match status" value="1"/>
</dbReference>
<dbReference type="SUPFAM" id="SSF53335">
    <property type="entry name" value="S-adenosyl-L-methionine-dependent methyltransferases"/>
    <property type="match status" value="1"/>
</dbReference>
<keyword evidence="1" id="KW-0489">Methyltransferase</keyword>
<dbReference type="Pfam" id="PF02353">
    <property type="entry name" value="CMAS"/>
    <property type="match status" value="1"/>
</dbReference>
<protein>
    <submittedName>
        <fullName evidence="1">Probable fatty acid methyltransferase</fullName>
    </submittedName>
</protein>
<keyword evidence="2" id="KW-1185">Reference proteome</keyword>
<dbReference type="AlphaFoldDB" id="A0A830DKP3"/>
<dbReference type="InterPro" id="IPR026669">
    <property type="entry name" value="Arsenite_MeTrfase-like"/>
</dbReference>
<reference evidence="1" key="1">
    <citation type="submission" date="2020-07" db="EMBL/GenBank/DDBJ databases">
        <title>Ethylene signaling mediates host invasion by parasitic plants.</title>
        <authorList>
            <person name="Yoshida S."/>
        </authorList>
    </citation>
    <scope>NUCLEOTIDE SEQUENCE</scope>
    <source>
        <strain evidence="1">Okayama</strain>
    </source>
</reference>
<dbReference type="OrthoDB" id="1646968at2759"/>
<dbReference type="InterPro" id="IPR029063">
    <property type="entry name" value="SAM-dependent_MTases_sf"/>
</dbReference>
<name>A0A830DKP3_9LAMI</name>
<sequence>MADEKYDESRLSPGFIKEYIFPGGCVPSLSHVISAMAAGSRLSVVHLEEIGSHYFDTLRRWRQNFFQNQSEIQALGFDEKFIRTWEYYLDYCAAGFKLSILGDYQIVFTRPGDVAAFGSDQYNAVPSA</sequence>
<organism evidence="1 2">
    <name type="scientific">Phtheirospermum japonicum</name>
    <dbReference type="NCBI Taxonomy" id="374723"/>
    <lineage>
        <taxon>Eukaryota</taxon>
        <taxon>Viridiplantae</taxon>
        <taxon>Streptophyta</taxon>
        <taxon>Embryophyta</taxon>
        <taxon>Tracheophyta</taxon>
        <taxon>Spermatophyta</taxon>
        <taxon>Magnoliopsida</taxon>
        <taxon>eudicotyledons</taxon>
        <taxon>Gunneridae</taxon>
        <taxon>Pentapetalae</taxon>
        <taxon>asterids</taxon>
        <taxon>lamiids</taxon>
        <taxon>Lamiales</taxon>
        <taxon>Orobanchaceae</taxon>
        <taxon>Orobanchaceae incertae sedis</taxon>
        <taxon>Phtheirospermum</taxon>
    </lineage>
</organism>
<evidence type="ECO:0000313" key="2">
    <source>
        <dbReference type="Proteomes" id="UP000653305"/>
    </source>
</evidence>
<evidence type="ECO:0000313" key="1">
    <source>
        <dbReference type="EMBL" id="GFQ08455.1"/>
    </source>
</evidence>
<dbReference type="Proteomes" id="UP000653305">
    <property type="component" value="Unassembled WGS sequence"/>
</dbReference>
<dbReference type="PANTHER" id="PTHR43675:SF28">
    <property type="entry name" value="AMINE OXIDASE DOMAIN-CONTAINING PROTEIN"/>
    <property type="match status" value="1"/>
</dbReference>
<dbReference type="GO" id="GO:0032259">
    <property type="term" value="P:methylation"/>
    <property type="evidence" value="ECO:0007669"/>
    <property type="project" value="UniProtKB-KW"/>
</dbReference>
<dbReference type="EMBL" id="BMAC01005958">
    <property type="protein sequence ID" value="GFQ08455.1"/>
    <property type="molecule type" value="Genomic_DNA"/>
</dbReference>